<evidence type="ECO:0000259" key="6">
    <source>
        <dbReference type="PROSITE" id="PS51050"/>
    </source>
</evidence>
<evidence type="ECO:0000256" key="1">
    <source>
        <dbReference type="ARBA" id="ARBA00022723"/>
    </source>
</evidence>
<protein>
    <recommendedName>
        <fullName evidence="9">Zinc finger CW-type PWWP domain protein 1</fullName>
    </recommendedName>
</protein>
<evidence type="ECO:0000256" key="3">
    <source>
        <dbReference type="ARBA" id="ARBA00022833"/>
    </source>
</evidence>
<dbReference type="SUPFAM" id="SSF63748">
    <property type="entry name" value="Tudor/PWWP/MBT"/>
    <property type="match status" value="1"/>
</dbReference>
<accession>A0A4Y2E8I6</accession>
<dbReference type="AlphaFoldDB" id="A0A4Y2E8I6"/>
<evidence type="ECO:0000256" key="2">
    <source>
        <dbReference type="ARBA" id="ARBA00022771"/>
    </source>
</evidence>
<feature type="compositionally biased region" description="Basic residues" evidence="4">
    <location>
        <begin position="293"/>
        <end position="304"/>
    </location>
</feature>
<sequence length="362" mass="40781">MGAATAKRRGKCGFQMPRIKSNPENSGLESLQKWNNYYINNTFPMIICCVRCGKWRETSEFEENSDVPESWNCSMWTTSDGKKGNCKMPSDVNEDDYVDEDYTPGSLVWAKMDGHPNWPAMVEDDPDEEEYCKDLETDAKYHVVFLGDPPSRRWINAKRLVPFKMPISNEVGRKRFRGKRLAFAVEEAERAFKMTKQNRLLTFSLATRLENGSTESKEESSKVKPVERKRVLQKDAAEQVAAAAECVQPALPLPTEVQGERGAARPTGGDGADCSAGAAHPLGGDQGGEGRPAHRRTRRKATRRQHGESSKIKSDGRGRLLQKYTRGKTTVNLYVLDSELVSKESLKMFGNYLDEEFPPLFR</sequence>
<evidence type="ECO:0000313" key="7">
    <source>
        <dbReference type="EMBL" id="GBM25430.1"/>
    </source>
</evidence>
<evidence type="ECO:0000256" key="4">
    <source>
        <dbReference type="SAM" id="MobiDB-lite"/>
    </source>
</evidence>
<keyword evidence="2" id="KW-0863">Zinc-finger</keyword>
<evidence type="ECO:0000313" key="8">
    <source>
        <dbReference type="Proteomes" id="UP000499080"/>
    </source>
</evidence>
<dbReference type="Gene3D" id="3.30.40.100">
    <property type="match status" value="1"/>
</dbReference>
<feature type="domain" description="CW-type" evidence="6">
    <location>
        <begin position="28"/>
        <end position="94"/>
    </location>
</feature>
<dbReference type="InterPro" id="IPR000313">
    <property type="entry name" value="PWWP_dom"/>
</dbReference>
<name>A0A4Y2E8I6_ARAVE</name>
<feature type="compositionally biased region" description="Basic and acidic residues" evidence="4">
    <location>
        <begin position="305"/>
        <end position="317"/>
    </location>
</feature>
<feature type="region of interest" description="Disordered" evidence="4">
    <location>
        <begin position="252"/>
        <end position="317"/>
    </location>
</feature>
<dbReference type="PANTHER" id="PTHR15999">
    <property type="entry name" value="ZINC FINGER CW-TYPE PWWP DOMAIN PROTEIN 1"/>
    <property type="match status" value="1"/>
</dbReference>
<dbReference type="Gene3D" id="2.30.30.140">
    <property type="match status" value="1"/>
</dbReference>
<reference evidence="7 8" key="1">
    <citation type="journal article" date="2019" name="Sci. Rep.">
        <title>Orb-weaving spider Araneus ventricosus genome elucidates the spidroin gene catalogue.</title>
        <authorList>
            <person name="Kono N."/>
            <person name="Nakamura H."/>
            <person name="Ohtoshi R."/>
            <person name="Moran D.A.P."/>
            <person name="Shinohara A."/>
            <person name="Yoshida Y."/>
            <person name="Fujiwara M."/>
            <person name="Mori M."/>
            <person name="Tomita M."/>
            <person name="Arakawa K."/>
        </authorList>
    </citation>
    <scope>NUCLEOTIDE SEQUENCE [LARGE SCALE GENOMIC DNA]</scope>
</reference>
<keyword evidence="8" id="KW-1185">Reference proteome</keyword>
<keyword evidence="1" id="KW-0479">Metal-binding</keyword>
<dbReference type="OrthoDB" id="757982at2759"/>
<dbReference type="InterPro" id="IPR011124">
    <property type="entry name" value="Znf_CW"/>
</dbReference>
<comment type="caution">
    <text evidence="7">The sequence shown here is derived from an EMBL/GenBank/DDBJ whole genome shotgun (WGS) entry which is preliminary data.</text>
</comment>
<dbReference type="PROSITE" id="PS50812">
    <property type="entry name" value="PWWP"/>
    <property type="match status" value="1"/>
</dbReference>
<keyword evidence="3" id="KW-0862">Zinc</keyword>
<dbReference type="PROSITE" id="PS51050">
    <property type="entry name" value="ZF_CW"/>
    <property type="match status" value="1"/>
</dbReference>
<dbReference type="EMBL" id="BGPR01000537">
    <property type="protein sequence ID" value="GBM25430.1"/>
    <property type="molecule type" value="Genomic_DNA"/>
</dbReference>
<proteinExistence type="predicted"/>
<dbReference type="Pfam" id="PF00855">
    <property type="entry name" value="PWWP"/>
    <property type="match status" value="1"/>
</dbReference>
<organism evidence="7 8">
    <name type="scientific">Araneus ventricosus</name>
    <name type="common">Orbweaver spider</name>
    <name type="synonym">Epeira ventricosa</name>
    <dbReference type="NCBI Taxonomy" id="182803"/>
    <lineage>
        <taxon>Eukaryota</taxon>
        <taxon>Metazoa</taxon>
        <taxon>Ecdysozoa</taxon>
        <taxon>Arthropoda</taxon>
        <taxon>Chelicerata</taxon>
        <taxon>Arachnida</taxon>
        <taxon>Araneae</taxon>
        <taxon>Araneomorphae</taxon>
        <taxon>Entelegynae</taxon>
        <taxon>Araneoidea</taxon>
        <taxon>Araneidae</taxon>
        <taxon>Araneus</taxon>
    </lineage>
</organism>
<dbReference type="GO" id="GO:0008270">
    <property type="term" value="F:zinc ion binding"/>
    <property type="evidence" value="ECO:0007669"/>
    <property type="project" value="UniProtKB-KW"/>
</dbReference>
<evidence type="ECO:0000259" key="5">
    <source>
        <dbReference type="PROSITE" id="PS50812"/>
    </source>
</evidence>
<evidence type="ECO:0008006" key="9">
    <source>
        <dbReference type="Google" id="ProtNLM"/>
    </source>
</evidence>
<dbReference type="Proteomes" id="UP000499080">
    <property type="component" value="Unassembled WGS sequence"/>
</dbReference>
<dbReference type="PANTHER" id="PTHR15999:SF2">
    <property type="entry name" value="ZINC FINGER CW-TYPE PWWP DOMAIN PROTEIN 1"/>
    <property type="match status" value="1"/>
</dbReference>
<gene>
    <name evidence="7" type="ORF">AVEN_245835_1</name>
</gene>
<dbReference type="GO" id="GO:0005634">
    <property type="term" value="C:nucleus"/>
    <property type="evidence" value="ECO:0007669"/>
    <property type="project" value="TreeGrafter"/>
</dbReference>
<dbReference type="SMART" id="SM00293">
    <property type="entry name" value="PWWP"/>
    <property type="match status" value="1"/>
</dbReference>
<feature type="domain" description="PWWP" evidence="5">
    <location>
        <begin position="104"/>
        <end position="166"/>
    </location>
</feature>
<dbReference type="CDD" id="cd20145">
    <property type="entry name" value="PWWP_ZCWPW1"/>
    <property type="match status" value="1"/>
</dbReference>
<dbReference type="InterPro" id="IPR042778">
    <property type="entry name" value="ZCWPW1/ZCWPW2"/>
</dbReference>